<evidence type="ECO:0000313" key="3">
    <source>
        <dbReference type="Proteomes" id="UP000244223"/>
    </source>
</evidence>
<protein>
    <submittedName>
        <fullName evidence="2">Uncharacterized protein</fullName>
    </submittedName>
</protein>
<proteinExistence type="predicted"/>
<dbReference type="InterPro" id="IPR045445">
    <property type="entry name" value="DUF6502"/>
</dbReference>
<name>A0A2T5IY88_9GAMM</name>
<comment type="caution">
    <text evidence="2">The sequence shown here is derived from an EMBL/GenBank/DDBJ whole genome shotgun (WGS) entry which is preliminary data.</text>
</comment>
<keyword evidence="3" id="KW-1185">Reference proteome</keyword>
<dbReference type="Proteomes" id="UP000244223">
    <property type="component" value="Unassembled WGS sequence"/>
</dbReference>
<reference evidence="2 3" key="1">
    <citation type="submission" date="2018-04" db="EMBL/GenBank/DDBJ databases">
        <title>Genomic Encyclopedia of Archaeal and Bacterial Type Strains, Phase II (KMG-II): from individual species to whole genera.</title>
        <authorList>
            <person name="Goeker M."/>
        </authorList>
    </citation>
    <scope>NUCLEOTIDE SEQUENCE [LARGE SCALE GENOMIC DNA]</scope>
    <source>
        <strain evidence="2 3">DSM 5822</strain>
    </source>
</reference>
<dbReference type="RefSeq" id="WP_107866051.1">
    <property type="nucleotide sequence ID" value="NZ_QAON01000010.1"/>
</dbReference>
<evidence type="ECO:0000256" key="1">
    <source>
        <dbReference type="SAM" id="MobiDB-lite"/>
    </source>
</evidence>
<gene>
    <name evidence="2" type="ORF">C8N29_11038</name>
</gene>
<feature type="region of interest" description="Disordered" evidence="1">
    <location>
        <begin position="273"/>
        <end position="292"/>
    </location>
</feature>
<evidence type="ECO:0000313" key="2">
    <source>
        <dbReference type="EMBL" id="PTQ88889.1"/>
    </source>
</evidence>
<dbReference type="EMBL" id="QAON01000010">
    <property type="protein sequence ID" value="PTQ88889.1"/>
    <property type="molecule type" value="Genomic_DNA"/>
</dbReference>
<sequence>MLNKPATTLDACRALCQAWLRPVVRVCLGYGLKYQDFTELTKSLFIEEAMRESRQGKKINISQMASKTGLQRKDLTERLLMPVAYDAQTERSWPVQVFSQWRQWVRQDASKQRLPLTSADENQPSFAGLARLVSKGTIHHRAVLNELLRLKLVREEGDEVYLLQDAFVPSADLQWMMSFAADNGHDHLQAMTANVLGVMPRFFEQAVFSAQIRPEDCEQAQQLLRQYWQKLEAELLDLLTKAEYNTEQRIQQDPTQPLARLRVGAYCYHTAQADDPAPQDASESALKISQIE</sequence>
<dbReference type="OrthoDB" id="6356376at2"/>
<dbReference type="AlphaFoldDB" id="A0A2T5IY88"/>
<organism evidence="2 3">
    <name type="scientific">Agitococcus lubricus</name>
    <dbReference type="NCBI Taxonomy" id="1077255"/>
    <lineage>
        <taxon>Bacteria</taxon>
        <taxon>Pseudomonadati</taxon>
        <taxon>Pseudomonadota</taxon>
        <taxon>Gammaproteobacteria</taxon>
        <taxon>Moraxellales</taxon>
        <taxon>Moraxellaceae</taxon>
        <taxon>Agitococcus</taxon>
    </lineage>
</organism>
<accession>A0A2T5IY88</accession>
<dbReference type="Pfam" id="PF20112">
    <property type="entry name" value="DUF6502"/>
    <property type="match status" value="1"/>
</dbReference>